<organism evidence="4 5">
    <name type="scientific">Geodia barretti</name>
    <name type="common">Barrett's horny sponge</name>
    <dbReference type="NCBI Taxonomy" id="519541"/>
    <lineage>
        <taxon>Eukaryota</taxon>
        <taxon>Metazoa</taxon>
        <taxon>Porifera</taxon>
        <taxon>Demospongiae</taxon>
        <taxon>Heteroscleromorpha</taxon>
        <taxon>Tetractinellida</taxon>
        <taxon>Astrophorina</taxon>
        <taxon>Geodiidae</taxon>
        <taxon>Geodia</taxon>
    </lineage>
</organism>
<dbReference type="GO" id="GO:0003924">
    <property type="term" value="F:GTPase activity"/>
    <property type="evidence" value="ECO:0007669"/>
    <property type="project" value="InterPro"/>
</dbReference>
<dbReference type="InterPro" id="IPR027417">
    <property type="entry name" value="P-loop_NTPase"/>
</dbReference>
<comment type="caution">
    <text evidence="4">The sequence shown here is derived from an EMBL/GenBank/DDBJ whole genome shotgun (WGS) entry which is preliminary data.</text>
</comment>
<evidence type="ECO:0000256" key="2">
    <source>
        <dbReference type="ARBA" id="ARBA00023134"/>
    </source>
</evidence>
<evidence type="ECO:0000313" key="4">
    <source>
        <dbReference type="EMBL" id="CAI8037574.1"/>
    </source>
</evidence>
<dbReference type="EMBL" id="CASHTH010002948">
    <property type="protein sequence ID" value="CAI8037574.1"/>
    <property type="molecule type" value="Genomic_DNA"/>
</dbReference>
<dbReference type="PRINTS" id="PR00449">
    <property type="entry name" value="RASTRNSFRMNG"/>
</dbReference>
<dbReference type="PANTHER" id="PTHR24070">
    <property type="entry name" value="RAS, DI-RAS, AND RHEB FAMILY MEMBERS OF SMALL GTPASE SUPERFAMILY"/>
    <property type="match status" value="1"/>
</dbReference>
<dbReference type="PROSITE" id="PS51421">
    <property type="entry name" value="RAS"/>
    <property type="match status" value="3"/>
</dbReference>
<dbReference type="GO" id="GO:0005525">
    <property type="term" value="F:GTP binding"/>
    <property type="evidence" value="ECO:0007669"/>
    <property type="project" value="UniProtKB-KW"/>
</dbReference>
<evidence type="ECO:0000256" key="1">
    <source>
        <dbReference type="ARBA" id="ARBA00022741"/>
    </source>
</evidence>
<dbReference type="SMART" id="SM00175">
    <property type="entry name" value="RAB"/>
    <property type="match status" value="2"/>
</dbReference>
<proteinExistence type="predicted"/>
<dbReference type="GO" id="GO:0016020">
    <property type="term" value="C:membrane"/>
    <property type="evidence" value="ECO:0007669"/>
    <property type="project" value="InterPro"/>
</dbReference>
<dbReference type="PROSITE" id="PS51419">
    <property type="entry name" value="RAB"/>
    <property type="match status" value="3"/>
</dbReference>
<dbReference type="SMART" id="SM00174">
    <property type="entry name" value="RHO"/>
    <property type="match status" value="1"/>
</dbReference>
<gene>
    <name evidence="4" type="ORF">GBAR_LOCUS21018</name>
</gene>
<evidence type="ECO:0000256" key="3">
    <source>
        <dbReference type="SAM" id="MobiDB-lite"/>
    </source>
</evidence>
<name>A0AA35SXM4_GEOBA</name>
<dbReference type="SMART" id="SM00173">
    <property type="entry name" value="RAS"/>
    <property type="match status" value="2"/>
</dbReference>
<sequence>MSLNIVDITNCCKDDVPLLLVGNKIDLEDERVVTTAEGKAMAARIGARYLETSAKEGIKVFFDILRLITNSGFQAEECLEVALKDGYIPHRDDLFPIHGPGGVGKSSLISMFQGKERDLARVSTALTAEPLHLCPVRDVSTSTFTGPLNLAKQQHLASETSSVPYQTAMATSKAFTQYKLLVVGARWTGKSELISQFIQGNEIEPAAEDFYRKQCIIDDKVAVLDILDTTGQETLTAMSDMYIRTQEGFLLVYSIRSRMTFHDILDYHEQILRAKDMYVKSVPDVPMVLVANEPHEEERMEQEEREVSTAEGEALALQLKIRYVETSAKHTVNVSKAFHDLVRLIRESQNKNVEFSVKKILKAALRDGFIPHKDDKFLIHGPGGAGKSSLIAMFLGKQRDLIRISTPVANQSLHLCPVRDVSTKTYTRDWKEIDYSCLSRMIAHTTHLMYQRWANEKENTAYVNKETASDDKPQQEAYLASSRYLGFLAYFDGNQSSVLFFYIGRGEPYADFVADKPQDTESPLRSNPAPPTLTKSDFNSTATLSQQPKMSNGKHHVDDSPGRTLTGCDLQTQQVCDLPTTQHESASGPELSRVATKEKTKVAPLFTGKLHTFVNKSEDATINKATQPSRVDQACKMAAIEEYYLVVCGGEGVGKSELMLKFVEDREYDPDPYRKKCVIDGEVVFLDVMSTAGLEEFSAMREQYNHTGDGFLLVYSVDNRNSFEEIRKYYRQILRVKDKSKFPMVLVANNSDSEMRVISAAEGMELASELKIQYFEASLKDRIGVEEPF</sequence>
<dbReference type="InterPro" id="IPR005225">
    <property type="entry name" value="Small_GTP-bd"/>
</dbReference>
<dbReference type="SUPFAM" id="SSF52540">
    <property type="entry name" value="P-loop containing nucleoside triphosphate hydrolases"/>
    <property type="match status" value="3"/>
</dbReference>
<keyword evidence="2" id="KW-0342">GTP-binding</keyword>
<dbReference type="InterPro" id="IPR001806">
    <property type="entry name" value="Small_GTPase"/>
</dbReference>
<feature type="compositionally biased region" description="Polar residues" evidence="3">
    <location>
        <begin position="533"/>
        <end position="550"/>
    </location>
</feature>
<dbReference type="Gene3D" id="3.40.50.300">
    <property type="entry name" value="P-loop containing nucleotide triphosphate hydrolases"/>
    <property type="match status" value="3"/>
</dbReference>
<protein>
    <submittedName>
        <fullName evidence="4">Ras-like protein RAS2</fullName>
    </submittedName>
</protein>
<feature type="region of interest" description="Disordered" evidence="3">
    <location>
        <begin position="513"/>
        <end position="559"/>
    </location>
</feature>
<dbReference type="Proteomes" id="UP001174909">
    <property type="component" value="Unassembled WGS sequence"/>
</dbReference>
<evidence type="ECO:0000313" key="5">
    <source>
        <dbReference type="Proteomes" id="UP001174909"/>
    </source>
</evidence>
<dbReference type="NCBIfam" id="TIGR00231">
    <property type="entry name" value="small_GTP"/>
    <property type="match status" value="2"/>
</dbReference>
<accession>A0AA35SXM4</accession>
<dbReference type="Pfam" id="PF00071">
    <property type="entry name" value="Ras"/>
    <property type="match status" value="3"/>
</dbReference>
<dbReference type="InterPro" id="IPR020849">
    <property type="entry name" value="Small_GTPase_Ras-type"/>
</dbReference>
<dbReference type="AlphaFoldDB" id="A0AA35SXM4"/>
<reference evidence="4" key="1">
    <citation type="submission" date="2023-03" db="EMBL/GenBank/DDBJ databases">
        <authorList>
            <person name="Steffen K."/>
            <person name="Cardenas P."/>
        </authorList>
    </citation>
    <scope>NUCLEOTIDE SEQUENCE</scope>
</reference>
<keyword evidence="5" id="KW-1185">Reference proteome</keyword>
<dbReference type="GO" id="GO:0007165">
    <property type="term" value="P:signal transduction"/>
    <property type="evidence" value="ECO:0007669"/>
    <property type="project" value="InterPro"/>
</dbReference>
<keyword evidence="1" id="KW-0547">Nucleotide-binding</keyword>